<sequence length="570" mass="61744">MSDTPPEDFQHLPTADADAARAAKAALWKQIAEQRKQSRAAATPPVEPAPEPEPPAPEEPLPAPQRPSSRDEWAELFAMNPDEAAGSTLPALNPSPAASPAPRKRSVIRRNTPPVETPPEQPLLSESAPESPSTPEPAPESTVVSQPETPRSEPEPVREEPVVAEAPEKPRKNKTKISKHTEDSPASATTPKAETPKDADAKPAEQKAPKDGDAEGEKKPDADVLKKDSPVVRLLRQKWVQWGGASLSLSLGIHLLILGVGGFLVVNQVLLEPQVDFLPGGTQQGQQASQELQHKVQQKKQPWNKKIPKQKIAAVGSISEIVLPDEVPDLLDLPSANNMLANSKVGGGLGGGGFGKGMGLGAKGGMVFQPLSMFGREIKAKKLALVLDVSSSMAPFLPKVIEEVDKVARGSIIVLFPGCGLEAPPGGGLSGDEVYRTNGTEFERFWRSGGMSSISDARKFKFSRNDPIPSESIYNILSNRPQTFFVHYVGVGYAWTALLSEQVRQADALYWFSDFQDSANFQQLEIVRENLLRRKQKLYIQPYTHGSSFDLVRTQLVEPTGGEVIEANMQ</sequence>
<feature type="compositionally biased region" description="Basic and acidic residues" evidence="1">
    <location>
        <begin position="150"/>
        <end position="170"/>
    </location>
</feature>
<feature type="compositionally biased region" description="Low complexity" evidence="1">
    <location>
        <begin position="122"/>
        <end position="131"/>
    </location>
</feature>
<feature type="compositionally biased region" description="Basic and acidic residues" evidence="1">
    <location>
        <begin position="194"/>
        <end position="224"/>
    </location>
</feature>
<feature type="compositionally biased region" description="Pro residues" evidence="1">
    <location>
        <begin position="45"/>
        <end position="65"/>
    </location>
</feature>
<dbReference type="RefSeq" id="WP_146850102.1">
    <property type="nucleotide sequence ID" value="NZ_BKAG01000010.1"/>
</dbReference>
<name>A0A512M709_9BACT</name>
<comment type="caution">
    <text evidence="2">The sequence shown here is derived from an EMBL/GenBank/DDBJ whole genome shotgun (WGS) entry which is preliminary data.</text>
</comment>
<dbReference type="AlphaFoldDB" id="A0A512M709"/>
<keyword evidence="3" id="KW-1185">Reference proteome</keyword>
<reference evidence="2 3" key="1">
    <citation type="submission" date="2019-07" db="EMBL/GenBank/DDBJ databases">
        <title>Whole genome shotgun sequence of Brevifollis gellanilyticus NBRC 108608.</title>
        <authorList>
            <person name="Hosoyama A."/>
            <person name="Uohara A."/>
            <person name="Ohji S."/>
            <person name="Ichikawa N."/>
        </authorList>
    </citation>
    <scope>NUCLEOTIDE SEQUENCE [LARGE SCALE GENOMIC DNA]</scope>
    <source>
        <strain evidence="2 3">NBRC 108608</strain>
    </source>
</reference>
<feature type="compositionally biased region" description="Low complexity" evidence="1">
    <location>
        <begin position="89"/>
        <end position="101"/>
    </location>
</feature>
<protein>
    <submittedName>
        <fullName evidence="2">Uncharacterized protein</fullName>
    </submittedName>
</protein>
<organism evidence="2 3">
    <name type="scientific">Brevifollis gellanilyticus</name>
    <dbReference type="NCBI Taxonomy" id="748831"/>
    <lineage>
        <taxon>Bacteria</taxon>
        <taxon>Pseudomonadati</taxon>
        <taxon>Verrucomicrobiota</taxon>
        <taxon>Verrucomicrobiia</taxon>
        <taxon>Verrucomicrobiales</taxon>
        <taxon>Verrucomicrobiaceae</taxon>
    </lineage>
</organism>
<evidence type="ECO:0000313" key="3">
    <source>
        <dbReference type="Proteomes" id="UP000321577"/>
    </source>
</evidence>
<feature type="compositionally biased region" description="Low complexity" evidence="1">
    <location>
        <begin position="15"/>
        <end position="26"/>
    </location>
</feature>
<evidence type="ECO:0000313" key="2">
    <source>
        <dbReference type="EMBL" id="GEP42504.1"/>
    </source>
</evidence>
<dbReference type="OrthoDB" id="181055at2"/>
<dbReference type="EMBL" id="BKAG01000010">
    <property type="protein sequence ID" value="GEP42504.1"/>
    <property type="molecule type" value="Genomic_DNA"/>
</dbReference>
<proteinExistence type="predicted"/>
<evidence type="ECO:0000256" key="1">
    <source>
        <dbReference type="SAM" id="MobiDB-lite"/>
    </source>
</evidence>
<accession>A0A512M709</accession>
<gene>
    <name evidence="2" type="ORF">BGE01nite_17950</name>
</gene>
<dbReference type="Proteomes" id="UP000321577">
    <property type="component" value="Unassembled WGS sequence"/>
</dbReference>
<feature type="region of interest" description="Disordered" evidence="1">
    <location>
        <begin position="1"/>
        <end position="224"/>
    </location>
</feature>